<feature type="transmembrane region" description="Helical" evidence="1">
    <location>
        <begin position="21"/>
        <end position="54"/>
    </location>
</feature>
<dbReference type="RefSeq" id="WP_344609016.1">
    <property type="nucleotide sequence ID" value="NZ_BAAAHE010000049.1"/>
</dbReference>
<evidence type="ECO:0000313" key="2">
    <source>
        <dbReference type="EMBL" id="GAA0635700.1"/>
    </source>
</evidence>
<feature type="transmembrane region" description="Helical" evidence="1">
    <location>
        <begin position="80"/>
        <end position="102"/>
    </location>
</feature>
<keyword evidence="1" id="KW-1133">Transmembrane helix</keyword>
<keyword evidence="3" id="KW-1185">Reference proteome</keyword>
<dbReference type="Proteomes" id="UP001500957">
    <property type="component" value="Unassembled WGS sequence"/>
</dbReference>
<dbReference type="EMBL" id="BAAAHE010000049">
    <property type="protein sequence ID" value="GAA0635700.1"/>
    <property type="molecule type" value="Genomic_DNA"/>
</dbReference>
<accession>A0ABP3SIM4</accession>
<reference evidence="3" key="1">
    <citation type="journal article" date="2019" name="Int. J. Syst. Evol. Microbiol.">
        <title>The Global Catalogue of Microorganisms (GCM) 10K type strain sequencing project: providing services to taxonomists for standard genome sequencing and annotation.</title>
        <authorList>
            <consortium name="The Broad Institute Genomics Platform"/>
            <consortium name="The Broad Institute Genome Sequencing Center for Infectious Disease"/>
            <person name="Wu L."/>
            <person name="Ma J."/>
        </authorList>
    </citation>
    <scope>NUCLEOTIDE SEQUENCE [LARGE SCALE GENOMIC DNA]</scope>
    <source>
        <strain evidence="3">JCM 10671</strain>
    </source>
</reference>
<proteinExistence type="predicted"/>
<keyword evidence="1" id="KW-0472">Membrane</keyword>
<protein>
    <submittedName>
        <fullName evidence="2">Uncharacterized protein</fullName>
    </submittedName>
</protein>
<gene>
    <name evidence="2" type="ORF">GCM10009547_44830</name>
</gene>
<sequence length="118" mass="12589">MSGWGPPPAEESPAPRKKRPWTAVLLAGIGGVLLSVAAAIVAATVLALLVWQLLANIVMVIFVQELEWYGPSVYTAGGNLWWYMLGIGAVGAATFFAGMTMLDRAGTPLRRPGRRRPA</sequence>
<evidence type="ECO:0000256" key="1">
    <source>
        <dbReference type="SAM" id="Phobius"/>
    </source>
</evidence>
<name>A0ABP3SIM4_9ACTN</name>
<evidence type="ECO:0000313" key="3">
    <source>
        <dbReference type="Proteomes" id="UP001500957"/>
    </source>
</evidence>
<organism evidence="2 3">
    <name type="scientific">Sporichthya brevicatena</name>
    <dbReference type="NCBI Taxonomy" id="171442"/>
    <lineage>
        <taxon>Bacteria</taxon>
        <taxon>Bacillati</taxon>
        <taxon>Actinomycetota</taxon>
        <taxon>Actinomycetes</taxon>
        <taxon>Sporichthyales</taxon>
        <taxon>Sporichthyaceae</taxon>
        <taxon>Sporichthya</taxon>
    </lineage>
</organism>
<comment type="caution">
    <text evidence="2">The sequence shown here is derived from an EMBL/GenBank/DDBJ whole genome shotgun (WGS) entry which is preliminary data.</text>
</comment>
<keyword evidence="1" id="KW-0812">Transmembrane</keyword>